<dbReference type="EMBL" id="GEDV01012236">
    <property type="protein sequence ID" value="JAP76321.1"/>
    <property type="molecule type" value="Transcribed_RNA"/>
</dbReference>
<evidence type="ECO:0000313" key="1">
    <source>
        <dbReference type="EMBL" id="JAP76321.1"/>
    </source>
</evidence>
<name>A0A131YEJ0_RHIAP</name>
<proteinExistence type="predicted"/>
<reference evidence="1" key="1">
    <citation type="journal article" date="2016" name="Ticks Tick Borne Dis.">
        <title>De novo assembly and annotation of the salivary gland transcriptome of Rhipicephalus appendiculatus male and female ticks during blood feeding.</title>
        <authorList>
            <person name="de Castro M.H."/>
            <person name="de Klerk D."/>
            <person name="Pienaar R."/>
            <person name="Latif A.A."/>
            <person name="Rees D.J."/>
            <person name="Mans B.J."/>
        </authorList>
    </citation>
    <scope>NUCLEOTIDE SEQUENCE</scope>
    <source>
        <tissue evidence="1">Salivary glands</tissue>
    </source>
</reference>
<protein>
    <recommendedName>
        <fullName evidence="2">Tick transposon</fullName>
    </recommendedName>
</protein>
<accession>A0A131YEJ0</accession>
<organism evidence="1">
    <name type="scientific">Rhipicephalus appendiculatus</name>
    <name type="common">Brown ear tick</name>
    <dbReference type="NCBI Taxonomy" id="34631"/>
    <lineage>
        <taxon>Eukaryota</taxon>
        <taxon>Metazoa</taxon>
        <taxon>Ecdysozoa</taxon>
        <taxon>Arthropoda</taxon>
        <taxon>Chelicerata</taxon>
        <taxon>Arachnida</taxon>
        <taxon>Acari</taxon>
        <taxon>Parasitiformes</taxon>
        <taxon>Ixodida</taxon>
        <taxon>Ixodoidea</taxon>
        <taxon>Ixodidae</taxon>
        <taxon>Rhipicephalinae</taxon>
        <taxon>Rhipicephalus</taxon>
        <taxon>Rhipicephalus</taxon>
    </lineage>
</organism>
<sequence length="87" mass="9850">MEHKRSLVAGSPSKLSLHCRECKCTPKLSECALLYPHSNEETRLMVEAWHIDNSGSTCMSQPSINLREDEIKCLNSYLSRMLPCVPD</sequence>
<evidence type="ECO:0008006" key="2">
    <source>
        <dbReference type="Google" id="ProtNLM"/>
    </source>
</evidence>
<dbReference type="AlphaFoldDB" id="A0A131YEJ0"/>